<organism evidence="1 2">
    <name type="scientific">Triplophysa rosa</name>
    <name type="common">Cave loach</name>
    <dbReference type="NCBI Taxonomy" id="992332"/>
    <lineage>
        <taxon>Eukaryota</taxon>
        <taxon>Metazoa</taxon>
        <taxon>Chordata</taxon>
        <taxon>Craniata</taxon>
        <taxon>Vertebrata</taxon>
        <taxon>Euteleostomi</taxon>
        <taxon>Actinopterygii</taxon>
        <taxon>Neopterygii</taxon>
        <taxon>Teleostei</taxon>
        <taxon>Ostariophysi</taxon>
        <taxon>Cypriniformes</taxon>
        <taxon>Nemacheilidae</taxon>
        <taxon>Triplophysa</taxon>
    </lineage>
</organism>
<protein>
    <recommendedName>
        <fullName evidence="3">Tc1-like transposase DDE domain-containing protein</fullName>
    </recommendedName>
</protein>
<dbReference type="AlphaFoldDB" id="A0A9W7T3D3"/>
<dbReference type="EMBL" id="JAFHDT010000294">
    <property type="protein sequence ID" value="KAI7789912.1"/>
    <property type="molecule type" value="Genomic_DNA"/>
</dbReference>
<name>A0A9W7T3D3_TRIRA</name>
<gene>
    <name evidence="1" type="ORF">IRJ41_007775</name>
</gene>
<proteinExistence type="predicted"/>
<dbReference type="Gene3D" id="3.30.420.10">
    <property type="entry name" value="Ribonuclease H-like superfamily/Ribonuclease H"/>
    <property type="match status" value="1"/>
</dbReference>
<accession>A0A9W7T3D3</accession>
<keyword evidence="2" id="KW-1185">Reference proteome</keyword>
<evidence type="ECO:0000313" key="2">
    <source>
        <dbReference type="Proteomes" id="UP001059041"/>
    </source>
</evidence>
<feature type="non-terminal residue" evidence="1">
    <location>
        <position position="1"/>
    </location>
</feature>
<reference evidence="1" key="1">
    <citation type="submission" date="2021-02" db="EMBL/GenBank/DDBJ databases">
        <title>Comparative genomics reveals that relaxation of natural selection precedes convergent phenotypic evolution of cavefish.</title>
        <authorList>
            <person name="Peng Z."/>
        </authorList>
    </citation>
    <scope>NUCLEOTIDE SEQUENCE</scope>
    <source>
        <tissue evidence="1">Muscle</tissue>
    </source>
</reference>
<evidence type="ECO:0000313" key="1">
    <source>
        <dbReference type="EMBL" id="KAI7789912.1"/>
    </source>
</evidence>
<dbReference type="Proteomes" id="UP001059041">
    <property type="component" value="Unassembled WGS sequence"/>
</dbReference>
<dbReference type="GO" id="GO:0003676">
    <property type="term" value="F:nucleic acid binding"/>
    <property type="evidence" value="ECO:0007669"/>
    <property type="project" value="InterPro"/>
</dbReference>
<comment type="caution">
    <text evidence="1">The sequence shown here is derived from an EMBL/GenBank/DDBJ whole genome shotgun (WGS) entry which is preliminary data.</text>
</comment>
<evidence type="ECO:0008006" key="3">
    <source>
        <dbReference type="Google" id="ProtNLM"/>
    </source>
</evidence>
<dbReference type="InterPro" id="IPR036397">
    <property type="entry name" value="RNaseH_sf"/>
</dbReference>
<sequence length="163" mass="18677">MVMTNNAITLRQIRAAILQDNAIFQNVNSISISTIDRILKKHQMTMKQIYRVPFERNSDRVKELRYQYVHRIMALEGNETPHILVFVDEAGFNLAKGRRRGRNIIGHRAMVDVPGQRVGNIIMCAAISENGVATHIPSLGPYNTQKLLIFLDRLHFDLIPENE</sequence>